<dbReference type="EMBL" id="JANBPK010001554">
    <property type="protein sequence ID" value="KAJ2921749.1"/>
    <property type="molecule type" value="Genomic_DNA"/>
</dbReference>
<keyword evidence="2" id="KW-1185">Reference proteome</keyword>
<comment type="caution">
    <text evidence="1">The sequence shown here is derived from an EMBL/GenBank/DDBJ whole genome shotgun (WGS) entry which is preliminary data.</text>
</comment>
<sequence length="620" mass="70765">MDYLICAGVVPGPKKPKDFDSFLYPFVSECLELAAGVKAYHCLQQCAFLLRAYPVFASGDMPAMAMIMLMKGHNAICPCRMCKIIAILRRGTTTYYVPLQAPAGHPGRAVPTYNPKSLPLRNHDDFLEDAQHVQLAPSQAESNRRAKDSGVKGFPILAHVNSLIFPHSFPFDFMHLLYENLIKNLLDFFCGQFKELEHGDEGYCVEQALWEAIGEATEESGATIPGAYGARPRDFSKDRIGITADMLSFWTLYLGPVYLEKAFSNRAFYDHFIKLVQLVNLCLQFELNHTDVETIRQGFAAWVQEYERLYYQYSEDRLSACPLTIHALLHIADGIEFMGPVWVYWAFAMERFCGKLARAIKSRRFPFANLDNQVLAQAQFTCIKNIYGLEDEISLNVPKKSWETEIPNPQYTNYRLLPPYQSCNLDLIPAMKSRIAAALVTRFTDADGSAKINVSTATQILELSTIDMWGRLKRLGEGDTMLASEVVRQKSEDRRDATYVRYEQLVDRYANSRKRTPEFYLKTFYGQLKYIFVIKIPALEVDALPELEEPTTIAFGAIQSCNVTRHHPDLDIHYYRKMGPMDIVDIAYIQCLVGRVHWNNEWVIFDRSGPLARSVPEFTR</sequence>
<accession>A0A9W8IW03</accession>
<dbReference type="PANTHER" id="PTHR46579">
    <property type="entry name" value="F5/8 TYPE C DOMAIN-CONTAINING PROTEIN-RELATED"/>
    <property type="match status" value="1"/>
</dbReference>
<evidence type="ECO:0000313" key="1">
    <source>
        <dbReference type="EMBL" id="KAJ2921749.1"/>
    </source>
</evidence>
<evidence type="ECO:0000313" key="2">
    <source>
        <dbReference type="Proteomes" id="UP001140091"/>
    </source>
</evidence>
<organism evidence="1 2">
    <name type="scientific">Candolleomyces eurysporus</name>
    <dbReference type="NCBI Taxonomy" id="2828524"/>
    <lineage>
        <taxon>Eukaryota</taxon>
        <taxon>Fungi</taxon>
        <taxon>Dikarya</taxon>
        <taxon>Basidiomycota</taxon>
        <taxon>Agaricomycotina</taxon>
        <taxon>Agaricomycetes</taxon>
        <taxon>Agaricomycetidae</taxon>
        <taxon>Agaricales</taxon>
        <taxon>Agaricineae</taxon>
        <taxon>Psathyrellaceae</taxon>
        <taxon>Candolleomyces</taxon>
    </lineage>
</organism>
<dbReference type="Proteomes" id="UP001140091">
    <property type="component" value="Unassembled WGS sequence"/>
</dbReference>
<evidence type="ECO:0008006" key="3">
    <source>
        <dbReference type="Google" id="ProtNLM"/>
    </source>
</evidence>
<gene>
    <name evidence="1" type="ORF">H1R20_g15348</name>
</gene>
<protein>
    <recommendedName>
        <fullName evidence="3">Transposase domain-containing protein</fullName>
    </recommendedName>
</protein>
<dbReference type="PANTHER" id="PTHR46579:SF1">
    <property type="entry name" value="F5_8 TYPE C DOMAIN-CONTAINING PROTEIN"/>
    <property type="match status" value="1"/>
</dbReference>
<reference evidence="1" key="1">
    <citation type="submission" date="2022-06" db="EMBL/GenBank/DDBJ databases">
        <title>Genome Sequence of Candolleomyces eurysporus.</title>
        <authorList>
            <person name="Buettner E."/>
        </authorList>
    </citation>
    <scope>NUCLEOTIDE SEQUENCE</scope>
    <source>
        <strain evidence="1">VTCC 930004</strain>
    </source>
</reference>
<proteinExistence type="predicted"/>
<feature type="non-terminal residue" evidence="1">
    <location>
        <position position="1"/>
    </location>
</feature>
<name>A0A9W8IW03_9AGAR</name>
<dbReference type="OrthoDB" id="6613063at2759"/>
<dbReference type="AlphaFoldDB" id="A0A9W8IW03"/>